<comment type="caution">
    <text evidence="2">The sequence shown here is derived from an EMBL/GenBank/DDBJ whole genome shotgun (WGS) entry which is preliminary data.</text>
</comment>
<dbReference type="InterPro" id="IPR013769">
    <property type="entry name" value="Band3_cytoplasmic_dom"/>
</dbReference>
<evidence type="ECO:0000259" key="1">
    <source>
        <dbReference type="Pfam" id="PF07565"/>
    </source>
</evidence>
<accession>A0ABD2PJ00</accession>
<dbReference type="Pfam" id="PF07565">
    <property type="entry name" value="Band_3_cyto"/>
    <property type="match status" value="1"/>
</dbReference>
<dbReference type="EMBL" id="JBJKFK010008770">
    <property type="protein sequence ID" value="KAL3306985.1"/>
    <property type="molecule type" value="Genomic_DNA"/>
</dbReference>
<organism evidence="2 3">
    <name type="scientific">Cichlidogyrus casuarinus</name>
    <dbReference type="NCBI Taxonomy" id="1844966"/>
    <lineage>
        <taxon>Eukaryota</taxon>
        <taxon>Metazoa</taxon>
        <taxon>Spiralia</taxon>
        <taxon>Lophotrochozoa</taxon>
        <taxon>Platyhelminthes</taxon>
        <taxon>Monogenea</taxon>
        <taxon>Monopisthocotylea</taxon>
        <taxon>Dactylogyridea</taxon>
        <taxon>Ancyrocephalidae</taxon>
        <taxon>Cichlidogyrus</taxon>
    </lineage>
</organism>
<dbReference type="PANTHER" id="PTHR11453">
    <property type="entry name" value="ANION EXCHANGE PROTEIN"/>
    <property type="match status" value="1"/>
</dbReference>
<dbReference type="Gene3D" id="3.40.930.10">
    <property type="entry name" value="Mannitol-specific EII, Chain A"/>
    <property type="match status" value="1"/>
</dbReference>
<dbReference type="Proteomes" id="UP001626550">
    <property type="component" value="Unassembled WGS sequence"/>
</dbReference>
<dbReference type="InterPro" id="IPR003020">
    <property type="entry name" value="HCO3_transpt_euk"/>
</dbReference>
<gene>
    <name evidence="2" type="primary">SLC4A2</name>
    <name evidence="2" type="ORF">Ciccas_014516</name>
</gene>
<sequence>MPMITKPYLVFIRLGRPLRSRDMTELGVASPIRFLVVCVGPKSFVHDYAAFGRLVSTLLIDPMFLEACYLAQNVQDLIHAVDKLELRSMVLPTPQRITPCTLMAMYRQLKNEAPRMQRRKTVLRLMPSQCQLINELPRSNSWYVVLEPEQESERDFDARNTTLEAHLNDLKGELSA</sequence>
<reference evidence="2 3" key="1">
    <citation type="submission" date="2024-11" db="EMBL/GenBank/DDBJ databases">
        <title>Adaptive evolution of stress response genes in parasites aligns with host niche diversity.</title>
        <authorList>
            <person name="Hahn C."/>
            <person name="Resl P."/>
        </authorList>
    </citation>
    <scope>NUCLEOTIDE SEQUENCE [LARGE SCALE GENOMIC DNA]</scope>
    <source>
        <strain evidence="2">EGGRZ-B1_66</strain>
        <tissue evidence="2">Body</tissue>
    </source>
</reference>
<keyword evidence="3" id="KW-1185">Reference proteome</keyword>
<proteinExistence type="predicted"/>
<dbReference type="PANTHER" id="PTHR11453:SF47">
    <property type="entry name" value="ANION EXCHANGE PROTEIN"/>
    <property type="match status" value="1"/>
</dbReference>
<feature type="domain" description="Band 3 cytoplasmic" evidence="1">
    <location>
        <begin position="3"/>
        <end position="93"/>
    </location>
</feature>
<dbReference type="AlphaFoldDB" id="A0ABD2PJ00"/>
<evidence type="ECO:0000313" key="3">
    <source>
        <dbReference type="Proteomes" id="UP001626550"/>
    </source>
</evidence>
<dbReference type="SUPFAM" id="SSF55804">
    <property type="entry name" value="Phoshotransferase/anion transport protein"/>
    <property type="match status" value="1"/>
</dbReference>
<evidence type="ECO:0000313" key="2">
    <source>
        <dbReference type="EMBL" id="KAL3306985.1"/>
    </source>
</evidence>
<name>A0ABD2PJ00_9PLAT</name>
<protein>
    <submittedName>
        <fullName evidence="2">Anion exchange protein 2</fullName>
    </submittedName>
</protein>
<dbReference type="InterPro" id="IPR016152">
    <property type="entry name" value="PTrfase/Anion_transptr"/>
</dbReference>